<evidence type="ECO:0000313" key="2">
    <source>
        <dbReference type="Proteomes" id="UP000886847"/>
    </source>
</evidence>
<dbReference type="InterPro" id="IPR022476">
    <property type="entry name" value="Spore_YabP/YqfC"/>
</dbReference>
<dbReference type="EMBL" id="DXEW01000029">
    <property type="protein sequence ID" value="HIX50762.1"/>
    <property type="molecule type" value="Genomic_DNA"/>
</dbReference>
<protein>
    <submittedName>
        <fullName evidence="1">YabP/YqfC family sporulation protein</fullName>
    </submittedName>
</protein>
<name>A0A9D1W2P5_9FIRM</name>
<gene>
    <name evidence="1" type="ORF">H9851_05705</name>
</gene>
<accession>A0A9D1W2P5</accession>
<organism evidence="1 2">
    <name type="scientific">Candidatus Borkfalkia faecavium</name>
    <dbReference type="NCBI Taxonomy" id="2838508"/>
    <lineage>
        <taxon>Bacteria</taxon>
        <taxon>Bacillati</taxon>
        <taxon>Bacillota</taxon>
        <taxon>Clostridia</taxon>
        <taxon>Christensenellales</taxon>
        <taxon>Christensenellaceae</taxon>
        <taxon>Candidatus Borkfalkia</taxon>
    </lineage>
</organism>
<reference evidence="1" key="2">
    <citation type="submission" date="2021-04" db="EMBL/GenBank/DDBJ databases">
        <authorList>
            <person name="Gilroy R."/>
        </authorList>
    </citation>
    <scope>NUCLEOTIDE SEQUENCE</scope>
    <source>
        <strain evidence="1">2189</strain>
    </source>
</reference>
<evidence type="ECO:0000313" key="1">
    <source>
        <dbReference type="EMBL" id="HIX50762.1"/>
    </source>
</evidence>
<proteinExistence type="predicted"/>
<sequence length="87" mass="9275">MEEASQQTVIIEGQKKIALTGVESVDGFTAQQISLTLISGRAHIAGDELKIAGFSKQDGSFTATGKIAGVRFGAKRGKLWKKLLGRQ</sequence>
<dbReference type="Proteomes" id="UP000886847">
    <property type="component" value="Unassembled WGS sequence"/>
</dbReference>
<dbReference type="Pfam" id="PF07873">
    <property type="entry name" value="YabP"/>
    <property type="match status" value="1"/>
</dbReference>
<dbReference type="Gene3D" id="2.60.40.2000">
    <property type="match status" value="1"/>
</dbReference>
<reference evidence="1" key="1">
    <citation type="journal article" date="2021" name="PeerJ">
        <title>Extensive microbial diversity within the chicken gut microbiome revealed by metagenomics and culture.</title>
        <authorList>
            <person name="Gilroy R."/>
            <person name="Ravi A."/>
            <person name="Getino M."/>
            <person name="Pursley I."/>
            <person name="Horton D.L."/>
            <person name="Alikhan N.F."/>
            <person name="Baker D."/>
            <person name="Gharbi K."/>
            <person name="Hall N."/>
            <person name="Watson M."/>
            <person name="Adriaenssens E.M."/>
            <person name="Foster-Nyarko E."/>
            <person name="Jarju S."/>
            <person name="Secka A."/>
            <person name="Antonio M."/>
            <person name="Oren A."/>
            <person name="Chaudhuri R.R."/>
            <person name="La Ragione R."/>
            <person name="Hildebrand F."/>
            <person name="Pallen M.J."/>
        </authorList>
    </citation>
    <scope>NUCLEOTIDE SEQUENCE</scope>
    <source>
        <strain evidence="1">2189</strain>
    </source>
</reference>
<comment type="caution">
    <text evidence="1">The sequence shown here is derived from an EMBL/GenBank/DDBJ whole genome shotgun (WGS) entry which is preliminary data.</text>
</comment>
<dbReference type="InterPro" id="IPR038705">
    <property type="entry name" value="YabP_sf"/>
</dbReference>
<dbReference type="AlphaFoldDB" id="A0A9D1W2P5"/>